<dbReference type="EMBL" id="NUEQ01000034">
    <property type="protein sequence ID" value="PEJ30068.1"/>
    <property type="molecule type" value="Genomic_DNA"/>
</dbReference>
<evidence type="ECO:0000313" key="2">
    <source>
        <dbReference type="EMBL" id="PEJ30068.1"/>
    </source>
</evidence>
<evidence type="ECO:0000313" key="3">
    <source>
        <dbReference type="Proteomes" id="UP000220106"/>
    </source>
</evidence>
<proteinExistence type="predicted"/>
<evidence type="ECO:0008006" key="5">
    <source>
        <dbReference type="Google" id="ProtNLM"/>
    </source>
</evidence>
<protein>
    <recommendedName>
        <fullName evidence="5">Phosphate starvation-inducible protein PhoH</fullName>
    </recommendedName>
</protein>
<dbReference type="EMBL" id="CP030926">
    <property type="protein sequence ID" value="AXN38930.1"/>
    <property type="molecule type" value="Genomic_DNA"/>
</dbReference>
<dbReference type="AlphaFoldDB" id="A0AAX0RZ29"/>
<reference evidence="2 3" key="1">
    <citation type="submission" date="2017-09" db="EMBL/GenBank/DDBJ databases">
        <title>Large-scale bioinformatics analysis of Bacillus genomes uncovers conserved roles of natural products in bacterial physiology.</title>
        <authorList>
            <consortium name="Agbiome Team Llc"/>
            <person name="Bleich R.M."/>
            <person name="Kirk G.J."/>
            <person name="Santa Maria K.C."/>
            <person name="Allen S.E."/>
            <person name="Farag S."/>
            <person name="Shank E.A."/>
            <person name="Bowers A."/>
        </authorList>
    </citation>
    <scope>NUCLEOTIDE SEQUENCE [LARGE SCALE GENOMIC DNA]</scope>
    <source>
        <strain evidence="2 3">AFS003229</strain>
    </source>
</reference>
<gene>
    <name evidence="2" type="ORF">CN689_19960</name>
    <name evidence="1" type="ORF">DTO10_11210</name>
</gene>
<dbReference type="Proteomes" id="UP000260457">
    <property type="component" value="Chromosome"/>
</dbReference>
<dbReference type="RefSeq" id="WP_098177098.1">
    <property type="nucleotide sequence ID" value="NZ_CP030926.1"/>
</dbReference>
<organism evidence="2 3">
    <name type="scientific">Peribacillus butanolivorans</name>
    <dbReference type="NCBI Taxonomy" id="421767"/>
    <lineage>
        <taxon>Bacteria</taxon>
        <taxon>Bacillati</taxon>
        <taxon>Bacillota</taxon>
        <taxon>Bacilli</taxon>
        <taxon>Bacillales</taxon>
        <taxon>Bacillaceae</taxon>
        <taxon>Peribacillus</taxon>
    </lineage>
</organism>
<reference evidence="1 4" key="2">
    <citation type="submission" date="2018-07" db="EMBL/GenBank/DDBJ databases">
        <title>The molecular basis for the intramolecular migration of carboxyl group in the catabolism of para-hydroxybenzoate via gentisate.</title>
        <authorList>
            <person name="Zhao H."/>
            <person name="Xu Y."/>
            <person name="Lin S."/>
            <person name="Spain J.C."/>
            <person name="Zhou N.-Y."/>
        </authorList>
    </citation>
    <scope>NUCLEOTIDE SEQUENCE [LARGE SCALE GENOMIC DNA]</scope>
    <source>
        <strain evidence="1 4">PHB-7a</strain>
    </source>
</reference>
<evidence type="ECO:0000313" key="1">
    <source>
        <dbReference type="EMBL" id="AXN38930.1"/>
    </source>
</evidence>
<dbReference type="GeneID" id="95398794"/>
<dbReference type="KEGG" id="pbut:DTO10_11210"/>
<accession>A0AAX0RZ29</accession>
<evidence type="ECO:0000313" key="4">
    <source>
        <dbReference type="Proteomes" id="UP000260457"/>
    </source>
</evidence>
<name>A0AAX0RZ29_9BACI</name>
<keyword evidence="4" id="KW-1185">Reference proteome</keyword>
<sequence>MKPIAYISTDIQFTRLQEIDYKRGLVFLQLYDIPYADLSAYAGILITNFVEETFLLDHKNILEDYLNDGGVIFSQAENFLPWLPGCENWKRSPISLRDREIRLTEPVHPMFYGIDPYDLNHKKGVRGFFSRGYFEAPEHSEVIVEDQDGKAIIYIDRKTTDGTIVAGAGTDLYRFGIEENSSRVLSTQMLNWIRQEYEANKEEQK</sequence>
<dbReference type="Proteomes" id="UP000220106">
    <property type="component" value="Unassembled WGS sequence"/>
</dbReference>